<organism evidence="15 16">
    <name type="scientific">Candidatus Buchananbacteria bacterium RBG_13_39_9</name>
    <dbReference type="NCBI Taxonomy" id="1797531"/>
    <lineage>
        <taxon>Bacteria</taxon>
        <taxon>Candidatus Buchananiibacteriota</taxon>
    </lineage>
</organism>
<dbReference type="PANTHER" id="PTHR30560">
    <property type="entry name" value="TRIGGER FACTOR CHAPERONE AND PEPTIDYL-PROLYL CIS/TRANS ISOMERASE"/>
    <property type="match status" value="1"/>
</dbReference>
<comment type="domain">
    <text evidence="11">Consists of 3 domains; the N-terminus binds the ribosome, the middle domain has PPIase activity, while the C-terminus has intrinsic chaperone activity on its own.</text>
</comment>
<sequence>MNYTYVSKKLPKSQVELTVTISAENFQPLVNQAFDQISQQTKIDGFRPGKIPADIVKQRVGEMKIYEEAAILAVEKSYLEIATKEKLEPLGSPKIDMEKLAPNNDFIYKATVTLIPEVKIGDYKSIKIAEKEIKTTAEQINKVIADLRNLRATEILENKIIENGDKVEVDFDILRDKVPIDGGAQRKYPLVVGSGHFIPGFEEQLIGLKTGEDKEFNLTFPEQYHNKNLAGKESQFKVKIINVYKRTLPEANDEFAKSMGAENLDTLKQQIEHNLEHEEHHKEEERIEIELINQLIAKSQFGEIPDILINAEVNKMIQEMDSNLSMQGIKLDDYLKHLSKTLEQLKLEFVPQAIKRVQGALLLRAFFFQEKMEISEAEIDQEIEMAGKMYQANPELLKNLKTSEYRDYIRNSLGNNKVMNFLKTACVTHINPEHKH</sequence>
<evidence type="ECO:0000313" key="16">
    <source>
        <dbReference type="Proteomes" id="UP000176260"/>
    </source>
</evidence>
<dbReference type="SUPFAM" id="SSF109998">
    <property type="entry name" value="Triger factor/SurA peptide-binding domain-like"/>
    <property type="match status" value="1"/>
</dbReference>
<dbReference type="AlphaFoldDB" id="A0A1G1XNB5"/>
<comment type="function">
    <text evidence="11">Involved in protein export. Acts as a chaperone by maintaining the newly synthesized protein in an open conformation. Functions as a peptidyl-prolyl cis-trans isomerase.</text>
</comment>
<dbReference type="GO" id="GO:0044183">
    <property type="term" value="F:protein folding chaperone"/>
    <property type="evidence" value="ECO:0007669"/>
    <property type="project" value="TreeGrafter"/>
</dbReference>
<keyword evidence="7 11" id="KW-0143">Chaperone</keyword>
<dbReference type="InterPro" id="IPR008880">
    <property type="entry name" value="Trigger_fac_C"/>
</dbReference>
<evidence type="ECO:0000313" key="15">
    <source>
        <dbReference type="EMBL" id="OGY41518.1"/>
    </source>
</evidence>
<dbReference type="GO" id="GO:0005737">
    <property type="term" value="C:cytoplasm"/>
    <property type="evidence" value="ECO:0007669"/>
    <property type="project" value="UniProtKB-SubCell"/>
</dbReference>
<keyword evidence="6 11" id="KW-0697">Rotamase</keyword>
<comment type="similarity">
    <text evidence="2 11 13">Belongs to the FKBP-type PPIase family. Tig subfamily.</text>
</comment>
<evidence type="ECO:0000256" key="8">
    <source>
        <dbReference type="ARBA" id="ARBA00023235"/>
    </source>
</evidence>
<comment type="catalytic activity">
    <reaction evidence="1 11 12">
        <text>[protein]-peptidylproline (omega=180) = [protein]-peptidylproline (omega=0)</text>
        <dbReference type="Rhea" id="RHEA:16237"/>
        <dbReference type="Rhea" id="RHEA-COMP:10747"/>
        <dbReference type="Rhea" id="RHEA-COMP:10748"/>
        <dbReference type="ChEBI" id="CHEBI:83833"/>
        <dbReference type="ChEBI" id="CHEBI:83834"/>
        <dbReference type="EC" id="5.2.1.8"/>
    </reaction>
</comment>
<keyword evidence="9 11" id="KW-0131">Cell cycle</keyword>
<dbReference type="Gene3D" id="3.10.50.40">
    <property type="match status" value="1"/>
</dbReference>
<evidence type="ECO:0000259" key="14">
    <source>
        <dbReference type="PROSITE" id="PS50059"/>
    </source>
</evidence>
<dbReference type="PIRSF" id="PIRSF003095">
    <property type="entry name" value="Trigger_factor"/>
    <property type="match status" value="1"/>
</dbReference>
<name>A0A1G1XNB5_9BACT</name>
<keyword evidence="8 11" id="KW-0413">Isomerase</keyword>
<dbReference type="InterPro" id="IPR027304">
    <property type="entry name" value="Trigger_fact/SurA_dom_sf"/>
</dbReference>
<dbReference type="GO" id="GO:0051301">
    <property type="term" value="P:cell division"/>
    <property type="evidence" value="ECO:0007669"/>
    <property type="project" value="UniProtKB-KW"/>
</dbReference>
<dbReference type="GO" id="GO:0015031">
    <property type="term" value="P:protein transport"/>
    <property type="evidence" value="ECO:0007669"/>
    <property type="project" value="UniProtKB-UniRule"/>
</dbReference>
<evidence type="ECO:0000256" key="9">
    <source>
        <dbReference type="ARBA" id="ARBA00023306"/>
    </source>
</evidence>
<dbReference type="InterPro" id="IPR008881">
    <property type="entry name" value="Trigger_fac_ribosome-bd_bac"/>
</dbReference>
<dbReference type="Pfam" id="PF05697">
    <property type="entry name" value="Trigger_N"/>
    <property type="match status" value="1"/>
</dbReference>
<dbReference type="Gene3D" id="1.10.3120.10">
    <property type="entry name" value="Trigger factor, C-terminal domain"/>
    <property type="match status" value="1"/>
</dbReference>
<dbReference type="NCBIfam" id="TIGR00115">
    <property type="entry name" value="tig"/>
    <property type="match status" value="1"/>
</dbReference>
<dbReference type="FunFam" id="3.10.50.40:FF:000001">
    <property type="entry name" value="Trigger factor"/>
    <property type="match status" value="1"/>
</dbReference>
<evidence type="ECO:0000256" key="7">
    <source>
        <dbReference type="ARBA" id="ARBA00023186"/>
    </source>
</evidence>
<dbReference type="InterPro" id="IPR005215">
    <property type="entry name" value="Trig_fac"/>
</dbReference>
<dbReference type="GO" id="GO:0051083">
    <property type="term" value="P:'de novo' cotranslational protein folding"/>
    <property type="evidence" value="ECO:0007669"/>
    <property type="project" value="TreeGrafter"/>
</dbReference>
<evidence type="ECO:0000256" key="4">
    <source>
        <dbReference type="ARBA" id="ARBA00016902"/>
    </source>
</evidence>
<keyword evidence="5 11" id="KW-0132">Cell division</keyword>
<evidence type="ECO:0000256" key="6">
    <source>
        <dbReference type="ARBA" id="ARBA00023110"/>
    </source>
</evidence>
<dbReference type="HAMAP" id="MF_00303">
    <property type="entry name" value="Trigger_factor_Tig"/>
    <property type="match status" value="1"/>
</dbReference>
<protein>
    <recommendedName>
        <fullName evidence="4 11">Trigger factor</fullName>
        <shortName evidence="11">TF</shortName>
        <ecNumber evidence="3 11">5.2.1.8</ecNumber>
    </recommendedName>
    <alternativeName>
        <fullName evidence="10 11">PPIase</fullName>
    </alternativeName>
</protein>
<keyword evidence="11" id="KW-0963">Cytoplasm</keyword>
<evidence type="ECO:0000256" key="13">
    <source>
        <dbReference type="RuleBase" id="RU003914"/>
    </source>
</evidence>
<evidence type="ECO:0000256" key="2">
    <source>
        <dbReference type="ARBA" id="ARBA00005464"/>
    </source>
</evidence>
<dbReference type="GO" id="GO:0003755">
    <property type="term" value="F:peptidyl-prolyl cis-trans isomerase activity"/>
    <property type="evidence" value="ECO:0007669"/>
    <property type="project" value="UniProtKB-UniRule"/>
</dbReference>
<evidence type="ECO:0000256" key="11">
    <source>
        <dbReference type="HAMAP-Rule" id="MF_00303"/>
    </source>
</evidence>
<dbReference type="EC" id="5.2.1.8" evidence="3 11"/>
<evidence type="ECO:0000256" key="10">
    <source>
        <dbReference type="ARBA" id="ARBA00029986"/>
    </source>
</evidence>
<dbReference type="InterPro" id="IPR001179">
    <property type="entry name" value="PPIase_FKBP_dom"/>
</dbReference>
<dbReference type="Proteomes" id="UP000176260">
    <property type="component" value="Unassembled WGS sequence"/>
</dbReference>
<feature type="domain" description="PPIase FKBP-type" evidence="14">
    <location>
        <begin position="164"/>
        <end position="252"/>
    </location>
</feature>
<dbReference type="SUPFAM" id="SSF102735">
    <property type="entry name" value="Trigger factor ribosome-binding domain"/>
    <property type="match status" value="1"/>
</dbReference>
<dbReference type="EMBL" id="MHIA01000027">
    <property type="protein sequence ID" value="OGY41518.1"/>
    <property type="molecule type" value="Genomic_DNA"/>
</dbReference>
<comment type="subcellular location">
    <subcellularLocation>
        <location evidence="11">Cytoplasm</location>
    </subcellularLocation>
    <text evidence="11">About half TF is bound to the ribosome near the polypeptide exit tunnel while the other half is free in the cytoplasm.</text>
</comment>
<dbReference type="PROSITE" id="PS50059">
    <property type="entry name" value="FKBP_PPIASE"/>
    <property type="match status" value="1"/>
</dbReference>
<dbReference type="GO" id="GO:0043022">
    <property type="term" value="F:ribosome binding"/>
    <property type="evidence" value="ECO:0007669"/>
    <property type="project" value="TreeGrafter"/>
</dbReference>
<evidence type="ECO:0000256" key="1">
    <source>
        <dbReference type="ARBA" id="ARBA00000971"/>
    </source>
</evidence>
<dbReference type="SUPFAM" id="SSF54534">
    <property type="entry name" value="FKBP-like"/>
    <property type="match status" value="1"/>
</dbReference>
<proteinExistence type="inferred from homology"/>
<dbReference type="InterPro" id="IPR037041">
    <property type="entry name" value="Trigger_fac_C_sf"/>
</dbReference>
<reference evidence="15 16" key="1">
    <citation type="journal article" date="2016" name="Nat. Commun.">
        <title>Thousands of microbial genomes shed light on interconnected biogeochemical processes in an aquifer system.</title>
        <authorList>
            <person name="Anantharaman K."/>
            <person name="Brown C.T."/>
            <person name="Hug L.A."/>
            <person name="Sharon I."/>
            <person name="Castelle C.J."/>
            <person name="Probst A.J."/>
            <person name="Thomas B.C."/>
            <person name="Singh A."/>
            <person name="Wilkins M.J."/>
            <person name="Karaoz U."/>
            <person name="Brodie E.L."/>
            <person name="Williams K.H."/>
            <person name="Hubbard S.S."/>
            <person name="Banfield J.F."/>
        </authorList>
    </citation>
    <scope>NUCLEOTIDE SEQUENCE [LARGE SCALE GENOMIC DNA]</scope>
</reference>
<dbReference type="PANTHER" id="PTHR30560:SF3">
    <property type="entry name" value="TRIGGER FACTOR-LIKE PROTEIN TIG, CHLOROPLASTIC"/>
    <property type="match status" value="1"/>
</dbReference>
<dbReference type="InterPro" id="IPR036611">
    <property type="entry name" value="Trigger_fac_ribosome-bd_sf"/>
</dbReference>
<dbReference type="Pfam" id="PF00254">
    <property type="entry name" value="FKBP_C"/>
    <property type="match status" value="1"/>
</dbReference>
<evidence type="ECO:0000256" key="12">
    <source>
        <dbReference type="PROSITE-ProRule" id="PRU00277"/>
    </source>
</evidence>
<evidence type="ECO:0000256" key="3">
    <source>
        <dbReference type="ARBA" id="ARBA00013194"/>
    </source>
</evidence>
<comment type="caution">
    <text evidence="15">The sequence shown here is derived from an EMBL/GenBank/DDBJ whole genome shotgun (WGS) entry which is preliminary data.</text>
</comment>
<accession>A0A1G1XNB5</accession>
<gene>
    <name evidence="11" type="primary">tig</name>
    <name evidence="15" type="ORF">A2Y67_04265</name>
</gene>
<dbReference type="Gene3D" id="3.30.70.1050">
    <property type="entry name" value="Trigger factor ribosome-binding domain"/>
    <property type="match status" value="1"/>
</dbReference>
<dbReference type="GO" id="GO:0043335">
    <property type="term" value="P:protein unfolding"/>
    <property type="evidence" value="ECO:0007669"/>
    <property type="project" value="TreeGrafter"/>
</dbReference>
<dbReference type="InterPro" id="IPR046357">
    <property type="entry name" value="PPIase_dom_sf"/>
</dbReference>
<dbReference type="Pfam" id="PF05698">
    <property type="entry name" value="Trigger_C"/>
    <property type="match status" value="1"/>
</dbReference>
<evidence type="ECO:0000256" key="5">
    <source>
        <dbReference type="ARBA" id="ARBA00022618"/>
    </source>
</evidence>